<feature type="domain" description="TRAPPC10/Trs130 N-terminal" evidence="6">
    <location>
        <begin position="109"/>
        <end position="149"/>
    </location>
</feature>
<dbReference type="GO" id="GO:0006891">
    <property type="term" value="P:intra-Golgi vesicle-mediated transport"/>
    <property type="evidence" value="ECO:0007669"/>
    <property type="project" value="TreeGrafter"/>
</dbReference>
<feature type="region of interest" description="Disordered" evidence="4">
    <location>
        <begin position="1187"/>
        <end position="1208"/>
    </location>
</feature>
<evidence type="ECO:0000259" key="5">
    <source>
        <dbReference type="Pfam" id="PF12584"/>
    </source>
</evidence>
<dbReference type="OrthoDB" id="10256906at2759"/>
<proteinExistence type="predicted"/>
<dbReference type="GO" id="GO:1990071">
    <property type="term" value="C:TRAPPII protein complex"/>
    <property type="evidence" value="ECO:0007669"/>
    <property type="project" value="InterPro"/>
</dbReference>
<organism evidence="8 9">
    <name type="scientific">Pseudozyma flocculosa</name>
    <dbReference type="NCBI Taxonomy" id="84751"/>
    <lineage>
        <taxon>Eukaryota</taxon>
        <taxon>Fungi</taxon>
        <taxon>Dikarya</taxon>
        <taxon>Basidiomycota</taxon>
        <taxon>Ustilaginomycotina</taxon>
        <taxon>Ustilaginomycetes</taxon>
        <taxon>Ustilaginales</taxon>
        <taxon>Ustilaginaceae</taxon>
        <taxon>Pseudozyma</taxon>
    </lineage>
</organism>
<protein>
    <submittedName>
        <fullName evidence="8">Related to TRS130 - subunit of the TRAPP complex of the cis-Golgi</fullName>
    </submittedName>
</protein>
<evidence type="ECO:0000313" key="8">
    <source>
        <dbReference type="EMBL" id="SPO37343.1"/>
    </source>
</evidence>
<feature type="domain" description="DUF7077" evidence="7">
    <location>
        <begin position="950"/>
        <end position="1071"/>
    </location>
</feature>
<evidence type="ECO:0000313" key="9">
    <source>
        <dbReference type="Proteomes" id="UP000323386"/>
    </source>
</evidence>
<evidence type="ECO:0000259" key="7">
    <source>
        <dbReference type="Pfam" id="PF23274"/>
    </source>
</evidence>
<keyword evidence="3" id="KW-0333">Golgi apparatus</keyword>
<dbReference type="InterPro" id="IPR022233">
    <property type="entry name" value="TRAPPC10/Trs130_C"/>
</dbReference>
<dbReference type="InterPro" id="IPR056913">
    <property type="entry name" value="TRAPPC10/Trs130_N"/>
</dbReference>
<dbReference type="PANTHER" id="PTHR13251:SF3">
    <property type="entry name" value="TRAFFICKING PROTEIN PARTICLE COMPLEX SUBUNIT 10"/>
    <property type="match status" value="1"/>
</dbReference>
<feature type="region of interest" description="Disordered" evidence="4">
    <location>
        <begin position="1418"/>
        <end position="1440"/>
    </location>
</feature>
<dbReference type="Pfam" id="PF23274">
    <property type="entry name" value="DUF7077"/>
    <property type="match status" value="1"/>
</dbReference>
<sequence length="1598" mass="170509">MASAGSSSADGGGGRVIVTYSANSALLASPLTDHFVSSLAYQLPLRTLHWRPSPSLAESSSRSSMAAARPGHNAGGSVIRTIQTLQVALRPLTDEIKRWRGDAGFFDDASPGGLLDRPFVHLYLVVCEDNDHYRTTVRNEIRSWISSLSFFHSKSAQAAASASASASASTPTSTPTPAPSRNSFGLGSFRSSTPPVRSDTPGSTTTATGTPTGPRTSSLPVAAPAASNHEPEYLIVVITPPEGYTAGGSAGGAGAGAGSASSSEPKTGMGRFMSKSKGSVIEKIRTDFNASKKEHVVTLTRLPPMSSQPARPGAHAIDPTIWAELLMRLKEGVASTFTSTVDAQQDEIRRCELGRGQGQWDFCSHFLAKDALAQTLEGVGLKEDAVAQYEDLENVFEQALLGGHVSFAPVGGDARGDDSLPLLEATAKKPYHELIRRREITLFDFRCYLFARRASLLGKLGRVVQVMREAPLFIGAMRRMLRSNARVDRRMVESWSFSAALDVVEQCQAWLVERGDLSTAGGPGGGGPARSRLEGRLAMAVTAGGPTSSTSTLVEEQLSPIFHTAKADLLDLARRQLDKLGMAVGHLPGVEPFSLSADDEGVLGPCARDLPPLPPGAEAEAEAEAGLGADPDGKAADDVRYPQITRPELRQAIEDRELFDSHYVSLVERIAAGLRGGGRKGGVLRMQTLLAALDFHRQRFDKAYAALVSLTELYHEQRSSPIEGHLLARQLECHRQLGKPRDRAWVSVIRAALRAGQGDRGRPLIDASQLDVAQADDVRRIELWQDPRFLLQELRQAASTFDKEVPVAGNPSFAIRPISRRARLAEVEDGSTIRVAVASSLGFDLFVDDVRLCFVGPNKQALWFTTGRTTLRPGVTHLELFCSTPAHGTFALDVSQIRLARLIFQYASPAASIAASVAASGAHGPLPPAQASLQQQPSGFLLAIPKDGGAIDVDAGLPHEIHLDRPREVEVALHSGRNHIESAEISITTAEGEVVGDVAQAQLVGHSSGSARIDSHSGSGADGDSSAHARPAGRDAIRLVDQAPRTVVRLRLPLVAKSQDGGMDLVIAVQYVVRPAEGARTNARRTLRKHCRLTISLPLGVNLQDFFRASSLFSKFVISTGGTGSLRIRSARLAVDRLGRGEGEEESSSDDADQLEVSACGTMQTTTVTPRQPASYLFRIQRRHEGSTAAAATGEATSAQHRPRRPARRLRLELRYRPLNDEAKAIAQSALAHQISTSAAQHQGLLGPDSPARTLLERALAEYVDAKLDLPAFSLTGEARTGAFDAAWWRRQRATWPDDGGGGREAVRVAAATLQVIAAADAATVDAVGDGIATTRAVPSGEPHGSSDAAAAAAAAPQPWRLLTIPVDVPSMSIVNSVTLRIDDKQPAAQPCPRPGFQATIVVGRPVDVEVSISTSFHWGYDDEDDDDGDDARGAQPTSQRFTYDVSADFECWLVSGLKRCAFSVPRPPRPSSSSSPALPRETKFTVQLIPLRPGCLTLPSVVVRPVGPALSRTPRSAVTLSPADPPPPDDLHNGGIGDGAQPSCETHTVNSAERVEVVPRLTRSTFWLDTTHLDVDGGGPAEAWEVGGTRRVDELFA</sequence>
<feature type="domain" description="TRAPPC10/Trs130 N-terminal" evidence="6">
    <location>
        <begin position="275"/>
        <end position="466"/>
    </location>
</feature>
<feature type="region of interest" description="Disordered" evidence="4">
    <location>
        <begin position="1006"/>
        <end position="1031"/>
    </location>
</feature>
<feature type="domain" description="TRAPPC10/Trs130 C-terminal" evidence="5">
    <location>
        <begin position="1366"/>
        <end position="1559"/>
    </location>
</feature>
<gene>
    <name evidence="8" type="ORF">PSFLO_02816</name>
</gene>
<comment type="subcellular location">
    <subcellularLocation>
        <location evidence="1">Golgi apparatus</location>
    </subcellularLocation>
</comment>
<evidence type="ECO:0000256" key="3">
    <source>
        <dbReference type="ARBA" id="ARBA00023034"/>
    </source>
</evidence>
<feature type="compositionally biased region" description="Low complexity" evidence="4">
    <location>
        <begin position="1016"/>
        <end position="1029"/>
    </location>
</feature>
<dbReference type="GO" id="GO:0034498">
    <property type="term" value="P:early endosome to Golgi transport"/>
    <property type="evidence" value="ECO:0007669"/>
    <property type="project" value="TreeGrafter"/>
</dbReference>
<accession>A0A5C3EYJ9</accession>
<name>A0A5C3EYJ9_9BASI</name>
<reference evidence="8 9" key="1">
    <citation type="submission" date="2018-03" db="EMBL/GenBank/DDBJ databases">
        <authorList>
            <person name="Guldener U."/>
        </authorList>
    </citation>
    <scope>NUCLEOTIDE SEQUENCE [LARGE SCALE GENOMIC DNA]</scope>
    <source>
        <strain evidence="8 9">DAOM196992</strain>
    </source>
</reference>
<feature type="region of interest" description="Disordered" evidence="4">
    <location>
        <begin position="1513"/>
        <end position="1542"/>
    </location>
</feature>
<dbReference type="InterPro" id="IPR045126">
    <property type="entry name" value="TRAPPC10/Trs130"/>
</dbReference>
<feature type="compositionally biased region" description="Low complexity" evidence="4">
    <location>
        <begin position="165"/>
        <end position="175"/>
    </location>
</feature>
<keyword evidence="2" id="KW-0813">Transport</keyword>
<feature type="compositionally biased region" description="Polar residues" evidence="4">
    <location>
        <begin position="181"/>
        <end position="195"/>
    </location>
</feature>
<dbReference type="Proteomes" id="UP000323386">
    <property type="component" value="Unassembled WGS sequence"/>
</dbReference>
<feature type="region of interest" description="Disordered" evidence="4">
    <location>
        <begin position="610"/>
        <end position="637"/>
    </location>
</feature>
<evidence type="ECO:0000256" key="1">
    <source>
        <dbReference type="ARBA" id="ARBA00004555"/>
    </source>
</evidence>
<dbReference type="GO" id="GO:0005829">
    <property type="term" value="C:cytosol"/>
    <property type="evidence" value="ECO:0007669"/>
    <property type="project" value="GOC"/>
</dbReference>
<feature type="compositionally biased region" description="Low complexity" evidence="4">
    <location>
        <begin position="1187"/>
        <end position="1199"/>
    </location>
</feature>
<evidence type="ECO:0000256" key="4">
    <source>
        <dbReference type="SAM" id="MobiDB-lite"/>
    </source>
</evidence>
<dbReference type="PANTHER" id="PTHR13251">
    <property type="entry name" value="EPILEPSY HOLOPROSENCEPHALY CANDIDATE 1/TMEM1"/>
    <property type="match status" value="1"/>
</dbReference>
<evidence type="ECO:0000256" key="2">
    <source>
        <dbReference type="ARBA" id="ARBA00022448"/>
    </source>
</evidence>
<feature type="compositionally biased region" description="Low complexity" evidence="4">
    <location>
        <begin position="200"/>
        <end position="218"/>
    </location>
</feature>
<feature type="region of interest" description="Disordered" evidence="4">
    <location>
        <begin position="165"/>
        <end position="225"/>
    </location>
</feature>
<evidence type="ECO:0000259" key="6">
    <source>
        <dbReference type="Pfam" id="PF23036"/>
    </source>
</evidence>
<dbReference type="EMBL" id="OOIP01000006">
    <property type="protein sequence ID" value="SPO37343.1"/>
    <property type="molecule type" value="Genomic_DNA"/>
</dbReference>
<feature type="region of interest" description="Disordered" evidence="4">
    <location>
        <begin position="249"/>
        <end position="273"/>
    </location>
</feature>
<dbReference type="Pfam" id="PF12584">
    <property type="entry name" value="TRAPPC10"/>
    <property type="match status" value="1"/>
</dbReference>
<dbReference type="InterPro" id="IPR055505">
    <property type="entry name" value="DUF7077"/>
</dbReference>
<dbReference type="Pfam" id="PF23036">
    <property type="entry name" value="TRAPPC10_1st"/>
    <property type="match status" value="2"/>
</dbReference>
<keyword evidence="9" id="KW-1185">Reference proteome</keyword>